<evidence type="ECO:0000313" key="2">
    <source>
        <dbReference type="EMBL" id="EMD35316.1"/>
    </source>
</evidence>
<dbReference type="GO" id="GO:0005829">
    <property type="term" value="C:cytosol"/>
    <property type="evidence" value="ECO:0007669"/>
    <property type="project" value="TreeGrafter"/>
</dbReference>
<evidence type="ECO:0000259" key="1">
    <source>
        <dbReference type="Pfam" id="PF03070"/>
    </source>
</evidence>
<evidence type="ECO:0000313" key="3">
    <source>
        <dbReference type="Proteomes" id="UP000016930"/>
    </source>
</evidence>
<gene>
    <name evidence="2" type="ORF">CERSUDRAFT_85335</name>
</gene>
<dbReference type="PANTHER" id="PTHR43198:SF2">
    <property type="entry name" value="SI:CH1073-67J19.1-RELATED"/>
    <property type="match status" value="1"/>
</dbReference>
<dbReference type="InterPro" id="IPR050967">
    <property type="entry name" value="Thiamine_Salvage_TenA"/>
</dbReference>
<organism evidence="2 3">
    <name type="scientific">Ceriporiopsis subvermispora (strain B)</name>
    <name type="common">White-rot fungus</name>
    <name type="synonym">Gelatoporia subvermispora</name>
    <dbReference type="NCBI Taxonomy" id="914234"/>
    <lineage>
        <taxon>Eukaryota</taxon>
        <taxon>Fungi</taxon>
        <taxon>Dikarya</taxon>
        <taxon>Basidiomycota</taxon>
        <taxon>Agaricomycotina</taxon>
        <taxon>Agaricomycetes</taxon>
        <taxon>Polyporales</taxon>
        <taxon>Gelatoporiaceae</taxon>
        <taxon>Gelatoporia</taxon>
    </lineage>
</organism>
<name>M2R982_CERS8</name>
<dbReference type="SUPFAM" id="SSF48613">
    <property type="entry name" value="Heme oxygenase-like"/>
    <property type="match status" value="1"/>
</dbReference>
<dbReference type="Pfam" id="PF03070">
    <property type="entry name" value="TENA_THI-4"/>
    <property type="match status" value="1"/>
</dbReference>
<dbReference type="PANTHER" id="PTHR43198">
    <property type="entry name" value="BIFUNCTIONAL TH2 PROTEIN"/>
    <property type="match status" value="1"/>
</dbReference>
<dbReference type="CDD" id="cd19359">
    <property type="entry name" value="TenA_C_Bt3146-like"/>
    <property type="match status" value="1"/>
</dbReference>
<dbReference type="InterPro" id="IPR016084">
    <property type="entry name" value="Haem_Oase-like_multi-hlx"/>
</dbReference>
<accession>M2R982</accession>
<dbReference type="AlphaFoldDB" id="M2R982"/>
<sequence length="237" mass="26935">MVCISDLVNILIKNNWSAWDKVLKNKFSQDMVTQRNDGSAGYQKVLNGFKWYTVQDYKYCQQLLRYDAERMSKAPGPQDLMDSAQHVYNDLGYANDTMKTCTGDLGIPAASVNAAKTEGDSAAYSAFEFSVAERQDWVNSMVAMIPCIQVYYAIGIDMMEKNPDTTTIWYKDWIQPNSGADAKNSCTKQINFFKAADNDWYSSQYNMDMFNQIFTEACGHEFNFFGYGENPQPLPPV</sequence>
<dbReference type="Proteomes" id="UP000016930">
    <property type="component" value="Unassembled WGS sequence"/>
</dbReference>
<protein>
    <recommendedName>
        <fullName evidence="1">Thiaminase-2/PQQC domain-containing protein</fullName>
    </recommendedName>
</protein>
<dbReference type="OrthoDB" id="2792107at2759"/>
<dbReference type="Gene3D" id="1.20.910.10">
    <property type="entry name" value="Heme oxygenase-like"/>
    <property type="match status" value="1"/>
</dbReference>
<keyword evidence="3" id="KW-1185">Reference proteome</keyword>
<reference evidence="2 3" key="1">
    <citation type="journal article" date="2012" name="Proc. Natl. Acad. Sci. U.S.A.">
        <title>Comparative genomics of Ceriporiopsis subvermispora and Phanerochaete chrysosporium provide insight into selective ligninolysis.</title>
        <authorList>
            <person name="Fernandez-Fueyo E."/>
            <person name="Ruiz-Duenas F.J."/>
            <person name="Ferreira P."/>
            <person name="Floudas D."/>
            <person name="Hibbett D.S."/>
            <person name="Canessa P."/>
            <person name="Larrondo L.F."/>
            <person name="James T.Y."/>
            <person name="Seelenfreund D."/>
            <person name="Lobos S."/>
            <person name="Polanco R."/>
            <person name="Tello M."/>
            <person name="Honda Y."/>
            <person name="Watanabe T."/>
            <person name="Watanabe T."/>
            <person name="Ryu J.S."/>
            <person name="Kubicek C.P."/>
            <person name="Schmoll M."/>
            <person name="Gaskell J."/>
            <person name="Hammel K.E."/>
            <person name="St John F.J."/>
            <person name="Vanden Wymelenberg A."/>
            <person name="Sabat G."/>
            <person name="Splinter BonDurant S."/>
            <person name="Syed K."/>
            <person name="Yadav J.S."/>
            <person name="Doddapaneni H."/>
            <person name="Subramanian V."/>
            <person name="Lavin J.L."/>
            <person name="Oguiza J.A."/>
            <person name="Perez G."/>
            <person name="Pisabarro A.G."/>
            <person name="Ramirez L."/>
            <person name="Santoyo F."/>
            <person name="Master E."/>
            <person name="Coutinho P.M."/>
            <person name="Henrissat B."/>
            <person name="Lombard V."/>
            <person name="Magnuson J.K."/>
            <person name="Kuees U."/>
            <person name="Hori C."/>
            <person name="Igarashi K."/>
            <person name="Samejima M."/>
            <person name="Held B.W."/>
            <person name="Barry K.W."/>
            <person name="LaButti K.M."/>
            <person name="Lapidus A."/>
            <person name="Lindquist E.A."/>
            <person name="Lucas S.M."/>
            <person name="Riley R."/>
            <person name="Salamov A.A."/>
            <person name="Hoffmeister D."/>
            <person name="Schwenk D."/>
            <person name="Hadar Y."/>
            <person name="Yarden O."/>
            <person name="de Vries R.P."/>
            <person name="Wiebenga A."/>
            <person name="Stenlid J."/>
            <person name="Eastwood D."/>
            <person name="Grigoriev I.V."/>
            <person name="Berka R.M."/>
            <person name="Blanchette R.A."/>
            <person name="Kersten P."/>
            <person name="Martinez A.T."/>
            <person name="Vicuna R."/>
            <person name="Cullen D."/>
        </authorList>
    </citation>
    <scope>NUCLEOTIDE SEQUENCE [LARGE SCALE GENOMIC DNA]</scope>
    <source>
        <strain evidence="2 3">B</strain>
    </source>
</reference>
<dbReference type="EMBL" id="KB445800">
    <property type="protein sequence ID" value="EMD35316.1"/>
    <property type="molecule type" value="Genomic_DNA"/>
</dbReference>
<dbReference type="STRING" id="914234.M2R982"/>
<proteinExistence type="predicted"/>
<dbReference type="InterPro" id="IPR004305">
    <property type="entry name" value="Thiaminase-2/PQQC"/>
</dbReference>
<feature type="domain" description="Thiaminase-2/PQQC" evidence="1">
    <location>
        <begin position="49"/>
        <end position="225"/>
    </location>
</feature>
<dbReference type="GO" id="GO:0006772">
    <property type="term" value="P:thiamine metabolic process"/>
    <property type="evidence" value="ECO:0007669"/>
    <property type="project" value="UniProtKB-ARBA"/>
</dbReference>
<dbReference type="HOGENOM" id="CLU_081629_0_0_1"/>